<dbReference type="AlphaFoldDB" id="A0AAJ1MB86"/>
<reference evidence="2" key="1">
    <citation type="submission" date="2023-01" db="EMBL/GenBank/DDBJ databases">
        <title>Genome analysis of 13 Lactobacillus isolated from gut of wild boar.</title>
        <authorList>
            <person name="Papp P."/>
            <person name="Libisch B."/>
            <person name="Nagy T."/>
            <person name="Olasz F."/>
        </authorList>
    </citation>
    <scope>NUCLEOTIDE SEQUENCE</scope>
    <source>
        <strain evidence="2">F146</strain>
    </source>
</reference>
<proteinExistence type="predicted"/>
<accession>A0AAJ1MB86</accession>
<protein>
    <submittedName>
        <fullName evidence="2">DUF4811 domain-containing protein</fullName>
    </submittedName>
</protein>
<dbReference type="RefSeq" id="WP_272209491.1">
    <property type="nucleotide sequence ID" value="NZ_JAQOMV010000036.1"/>
</dbReference>
<dbReference type="Pfam" id="PF16069">
    <property type="entry name" value="DUF4811"/>
    <property type="match status" value="1"/>
</dbReference>
<evidence type="ECO:0000313" key="3">
    <source>
        <dbReference type="Proteomes" id="UP001220670"/>
    </source>
</evidence>
<keyword evidence="1" id="KW-0472">Membrane</keyword>
<evidence type="ECO:0000313" key="2">
    <source>
        <dbReference type="EMBL" id="MDC2830515.1"/>
    </source>
</evidence>
<sequence length="240" mass="26977">MITVLMFLGAIAFFISIMFAPSRRTRIIAGLITGIIFVGSTVLITTNFHDHFGMKKVTTTKTTQIYSASSQLPIILYQPIGTSGKDDVYVYRTNDDSAKTTHTQTDGYTTNRVVKTNDTKATLTTKETRWRFKNKFYRLLFAGSKMDGNLISRTNTLRYPKTYVKLTVKQAELLKKQMKSSNAAAQTALKQQAEAFVKAQLQSALQKNPQLSTTQQLEIAQQAQQQFQAQLIKKMLAQAN</sequence>
<comment type="caution">
    <text evidence="2">The sequence shown here is derived from an EMBL/GenBank/DDBJ whole genome shotgun (WGS) entry which is preliminary data.</text>
</comment>
<gene>
    <name evidence="2" type="ORF">PO250_09510</name>
</gene>
<feature type="transmembrane region" description="Helical" evidence="1">
    <location>
        <begin position="5"/>
        <end position="21"/>
    </location>
</feature>
<evidence type="ECO:0000256" key="1">
    <source>
        <dbReference type="SAM" id="Phobius"/>
    </source>
</evidence>
<name>A0AAJ1MB86_LIMMU</name>
<dbReference type="InterPro" id="IPR032083">
    <property type="entry name" value="DUF4811"/>
</dbReference>
<keyword evidence="1" id="KW-0812">Transmembrane</keyword>
<feature type="transmembrane region" description="Helical" evidence="1">
    <location>
        <begin position="27"/>
        <end position="46"/>
    </location>
</feature>
<organism evidence="2 3">
    <name type="scientific">Limosilactobacillus mucosae</name>
    <name type="common">Lactobacillus mucosae</name>
    <dbReference type="NCBI Taxonomy" id="97478"/>
    <lineage>
        <taxon>Bacteria</taxon>
        <taxon>Bacillati</taxon>
        <taxon>Bacillota</taxon>
        <taxon>Bacilli</taxon>
        <taxon>Lactobacillales</taxon>
        <taxon>Lactobacillaceae</taxon>
        <taxon>Limosilactobacillus</taxon>
    </lineage>
</organism>
<keyword evidence="1" id="KW-1133">Transmembrane helix</keyword>
<dbReference type="Proteomes" id="UP001220670">
    <property type="component" value="Unassembled WGS sequence"/>
</dbReference>
<dbReference type="EMBL" id="JAQONE010000026">
    <property type="protein sequence ID" value="MDC2830515.1"/>
    <property type="molecule type" value="Genomic_DNA"/>
</dbReference>